<dbReference type="Proteomes" id="UP000759537">
    <property type="component" value="Unassembled WGS sequence"/>
</dbReference>
<evidence type="ECO:0000256" key="3">
    <source>
        <dbReference type="ARBA" id="ARBA00023163"/>
    </source>
</evidence>
<proteinExistence type="predicted"/>
<dbReference type="GO" id="GO:0003713">
    <property type="term" value="F:transcription coactivator activity"/>
    <property type="evidence" value="ECO:0007669"/>
    <property type="project" value="TreeGrafter"/>
</dbReference>
<reference evidence="6" key="1">
    <citation type="submission" date="2019-10" db="EMBL/GenBank/DDBJ databases">
        <authorList>
            <consortium name="DOE Joint Genome Institute"/>
            <person name="Kuo A."/>
            <person name="Miyauchi S."/>
            <person name="Kiss E."/>
            <person name="Drula E."/>
            <person name="Kohler A."/>
            <person name="Sanchez-Garcia M."/>
            <person name="Andreopoulos B."/>
            <person name="Barry K.W."/>
            <person name="Bonito G."/>
            <person name="Buee M."/>
            <person name="Carver A."/>
            <person name="Chen C."/>
            <person name="Cichocki N."/>
            <person name="Clum A."/>
            <person name="Culley D."/>
            <person name="Crous P.W."/>
            <person name="Fauchery L."/>
            <person name="Girlanda M."/>
            <person name="Hayes R."/>
            <person name="Keri Z."/>
            <person name="LaButti K."/>
            <person name="Lipzen A."/>
            <person name="Lombard V."/>
            <person name="Magnuson J."/>
            <person name="Maillard F."/>
            <person name="Morin E."/>
            <person name="Murat C."/>
            <person name="Nolan M."/>
            <person name="Ohm R."/>
            <person name="Pangilinan J."/>
            <person name="Pereira M."/>
            <person name="Perotto S."/>
            <person name="Peter M."/>
            <person name="Riley R."/>
            <person name="Sitrit Y."/>
            <person name="Stielow B."/>
            <person name="Szollosi G."/>
            <person name="Zifcakova L."/>
            <person name="Stursova M."/>
            <person name="Spatafora J.W."/>
            <person name="Tedersoo L."/>
            <person name="Vaario L.-M."/>
            <person name="Yamada A."/>
            <person name="Yan M."/>
            <person name="Wang P."/>
            <person name="Xu J."/>
            <person name="Bruns T."/>
            <person name="Baldrian P."/>
            <person name="Vilgalys R."/>
            <person name="Henrissat B."/>
            <person name="Grigoriev I.V."/>
            <person name="Hibbett D."/>
            <person name="Nagy L.G."/>
            <person name="Martin F.M."/>
        </authorList>
    </citation>
    <scope>NUCLEOTIDE SEQUENCE</scope>
    <source>
        <strain evidence="6">Prilba</strain>
    </source>
</reference>
<keyword evidence="4" id="KW-0539">Nucleus</keyword>
<feature type="region of interest" description="Disordered" evidence="5">
    <location>
        <begin position="76"/>
        <end position="103"/>
    </location>
</feature>
<dbReference type="GO" id="GO:0006357">
    <property type="term" value="P:regulation of transcription by RNA polymerase II"/>
    <property type="evidence" value="ECO:0007669"/>
    <property type="project" value="TreeGrafter"/>
</dbReference>
<sequence>MSLESTTTIKAKLALGLGPKAPRYWSLLQSFLSATISRTEFDEQIRECVDTSPLVQLHNSLIVSIFDPSTHLVTALTPPPDVPKGPPRKRRRLLPYQGPDPDEPITLRSSRLKRWAVGIGRRERDRIRNLKPVALGTKRSPRPEVDEIANERGVRLLSERGELPGSRPAIQLASSARGFILQHITDRLNLICAQHNLGLPSKNVATLMSLAFEAKLKSLIMQALAMTTTSHSVSSIHPSAPHSSGHRLSASTFDTLFTISPSVLPNRSAAATRLTLGENDTREDQILANDDREPNDPRWQILALLRERSSVNEMASARK</sequence>
<dbReference type="OrthoDB" id="10264870at2759"/>
<keyword evidence="7" id="KW-1185">Reference proteome</keyword>
<evidence type="ECO:0000256" key="1">
    <source>
        <dbReference type="ARBA" id="ARBA00004123"/>
    </source>
</evidence>
<dbReference type="EMBL" id="WHVB01000009">
    <property type="protein sequence ID" value="KAF8479785.1"/>
    <property type="molecule type" value="Genomic_DNA"/>
</dbReference>
<evidence type="ECO:0000256" key="2">
    <source>
        <dbReference type="ARBA" id="ARBA00023015"/>
    </source>
</evidence>
<keyword evidence="2" id="KW-0805">Transcription regulation</keyword>
<dbReference type="InterPro" id="IPR024738">
    <property type="entry name" value="Hfi1/Tada1"/>
</dbReference>
<dbReference type="AlphaFoldDB" id="A0A9P5MVS5"/>
<dbReference type="GO" id="GO:0005634">
    <property type="term" value="C:nucleus"/>
    <property type="evidence" value="ECO:0007669"/>
    <property type="project" value="UniProtKB-SubCell"/>
</dbReference>
<evidence type="ECO:0000256" key="4">
    <source>
        <dbReference type="ARBA" id="ARBA00023242"/>
    </source>
</evidence>
<dbReference type="GO" id="GO:0000124">
    <property type="term" value="C:SAGA complex"/>
    <property type="evidence" value="ECO:0007669"/>
    <property type="project" value="TreeGrafter"/>
</dbReference>
<protein>
    <submittedName>
        <fullName evidence="6">Transcriptional regulator of RNA polII, SAGA, subunit-domain-containing protein</fullName>
    </submittedName>
</protein>
<evidence type="ECO:0000313" key="7">
    <source>
        <dbReference type="Proteomes" id="UP000759537"/>
    </source>
</evidence>
<dbReference type="Pfam" id="PF12767">
    <property type="entry name" value="SAGA-Tad1"/>
    <property type="match status" value="1"/>
</dbReference>
<comment type="subcellular location">
    <subcellularLocation>
        <location evidence="1">Nucleus</location>
    </subcellularLocation>
</comment>
<organism evidence="6 7">
    <name type="scientific">Russula ochroleuca</name>
    <dbReference type="NCBI Taxonomy" id="152965"/>
    <lineage>
        <taxon>Eukaryota</taxon>
        <taxon>Fungi</taxon>
        <taxon>Dikarya</taxon>
        <taxon>Basidiomycota</taxon>
        <taxon>Agaricomycotina</taxon>
        <taxon>Agaricomycetes</taxon>
        <taxon>Russulales</taxon>
        <taxon>Russulaceae</taxon>
        <taxon>Russula</taxon>
    </lineage>
</organism>
<comment type="caution">
    <text evidence="6">The sequence shown here is derived from an EMBL/GenBank/DDBJ whole genome shotgun (WGS) entry which is preliminary data.</text>
</comment>
<feature type="compositionally biased region" description="Basic and acidic residues" evidence="5">
    <location>
        <begin position="279"/>
        <end position="294"/>
    </location>
</feature>
<gene>
    <name evidence="6" type="ORF">DFH94DRAFT_497028</name>
</gene>
<evidence type="ECO:0000256" key="5">
    <source>
        <dbReference type="SAM" id="MobiDB-lite"/>
    </source>
</evidence>
<evidence type="ECO:0000313" key="6">
    <source>
        <dbReference type="EMBL" id="KAF8479785.1"/>
    </source>
</evidence>
<accession>A0A9P5MVS5</accession>
<name>A0A9P5MVS5_9AGAM</name>
<reference evidence="6" key="2">
    <citation type="journal article" date="2020" name="Nat. Commun.">
        <title>Large-scale genome sequencing of mycorrhizal fungi provides insights into the early evolution of symbiotic traits.</title>
        <authorList>
            <person name="Miyauchi S."/>
            <person name="Kiss E."/>
            <person name="Kuo A."/>
            <person name="Drula E."/>
            <person name="Kohler A."/>
            <person name="Sanchez-Garcia M."/>
            <person name="Morin E."/>
            <person name="Andreopoulos B."/>
            <person name="Barry K.W."/>
            <person name="Bonito G."/>
            <person name="Buee M."/>
            <person name="Carver A."/>
            <person name="Chen C."/>
            <person name="Cichocki N."/>
            <person name="Clum A."/>
            <person name="Culley D."/>
            <person name="Crous P.W."/>
            <person name="Fauchery L."/>
            <person name="Girlanda M."/>
            <person name="Hayes R.D."/>
            <person name="Keri Z."/>
            <person name="LaButti K."/>
            <person name="Lipzen A."/>
            <person name="Lombard V."/>
            <person name="Magnuson J."/>
            <person name="Maillard F."/>
            <person name="Murat C."/>
            <person name="Nolan M."/>
            <person name="Ohm R.A."/>
            <person name="Pangilinan J."/>
            <person name="Pereira M.F."/>
            <person name="Perotto S."/>
            <person name="Peter M."/>
            <person name="Pfister S."/>
            <person name="Riley R."/>
            <person name="Sitrit Y."/>
            <person name="Stielow J.B."/>
            <person name="Szollosi G."/>
            <person name="Zifcakova L."/>
            <person name="Stursova M."/>
            <person name="Spatafora J.W."/>
            <person name="Tedersoo L."/>
            <person name="Vaario L.M."/>
            <person name="Yamada A."/>
            <person name="Yan M."/>
            <person name="Wang P."/>
            <person name="Xu J."/>
            <person name="Bruns T."/>
            <person name="Baldrian P."/>
            <person name="Vilgalys R."/>
            <person name="Dunand C."/>
            <person name="Henrissat B."/>
            <person name="Grigoriev I.V."/>
            <person name="Hibbett D."/>
            <person name="Nagy L.G."/>
            <person name="Martin F.M."/>
        </authorList>
    </citation>
    <scope>NUCLEOTIDE SEQUENCE</scope>
    <source>
        <strain evidence="6">Prilba</strain>
    </source>
</reference>
<keyword evidence="3" id="KW-0804">Transcription</keyword>
<feature type="region of interest" description="Disordered" evidence="5">
    <location>
        <begin position="275"/>
        <end position="294"/>
    </location>
</feature>
<dbReference type="PANTHER" id="PTHR21277">
    <property type="entry name" value="TRANSCRIPTIONAL ADAPTER 1"/>
    <property type="match status" value="1"/>
</dbReference>
<dbReference type="PANTHER" id="PTHR21277:SF5">
    <property type="entry name" value="TRANSCRIPTIONAL ADAPTER 1"/>
    <property type="match status" value="1"/>
</dbReference>